<comment type="caution">
    <text evidence="2">The sequence shown here is derived from an EMBL/GenBank/DDBJ whole genome shotgun (WGS) entry which is preliminary data.</text>
</comment>
<feature type="transmembrane region" description="Helical" evidence="1">
    <location>
        <begin position="69"/>
        <end position="86"/>
    </location>
</feature>
<reference evidence="2" key="2">
    <citation type="submission" date="2020-09" db="EMBL/GenBank/DDBJ databases">
        <authorList>
            <person name="Sun Q."/>
            <person name="Zhou Y."/>
        </authorList>
    </citation>
    <scope>NUCLEOTIDE SEQUENCE</scope>
    <source>
        <strain evidence="2">CGMCC 1.12726</strain>
    </source>
</reference>
<sequence>MRALAIGLLALNLCALALYAWDKHAAHRGTRRVPEARLHLLALLGGWPGAWLGQRLFRHKTRKAAFQRRFTACVALNLAILGFWLWR</sequence>
<keyword evidence="1" id="KW-1133">Transmembrane helix</keyword>
<keyword evidence="1" id="KW-0472">Membrane</keyword>
<keyword evidence="1" id="KW-0812">Transmembrane</keyword>
<gene>
    <name evidence="2" type="ORF">GCM10010960_05680</name>
</gene>
<dbReference type="PIRSF" id="PIRSF002599">
    <property type="entry name" value="Cold_shock_A"/>
    <property type="match status" value="1"/>
</dbReference>
<dbReference type="AlphaFoldDB" id="A0A917CI71"/>
<name>A0A917CI71_9GAMM</name>
<dbReference type="Pfam" id="PF06961">
    <property type="entry name" value="DUF1294"/>
    <property type="match status" value="1"/>
</dbReference>
<proteinExistence type="predicted"/>
<reference evidence="2" key="1">
    <citation type="journal article" date="2014" name="Int. J. Syst. Evol. Microbiol.">
        <title>Complete genome sequence of Corynebacterium casei LMG S-19264T (=DSM 44701T), isolated from a smear-ripened cheese.</title>
        <authorList>
            <consortium name="US DOE Joint Genome Institute (JGI-PGF)"/>
            <person name="Walter F."/>
            <person name="Albersmeier A."/>
            <person name="Kalinowski J."/>
            <person name="Ruckert C."/>
        </authorList>
    </citation>
    <scope>NUCLEOTIDE SEQUENCE</scope>
    <source>
        <strain evidence="2">CGMCC 1.12726</strain>
    </source>
</reference>
<dbReference type="Proteomes" id="UP000632858">
    <property type="component" value="Unassembled WGS sequence"/>
</dbReference>
<evidence type="ECO:0008006" key="4">
    <source>
        <dbReference type="Google" id="ProtNLM"/>
    </source>
</evidence>
<dbReference type="RefSeq" id="WP_188447540.1">
    <property type="nucleotide sequence ID" value="NZ_BMFO01000001.1"/>
</dbReference>
<evidence type="ECO:0000256" key="1">
    <source>
        <dbReference type="SAM" id="Phobius"/>
    </source>
</evidence>
<dbReference type="InterPro" id="IPR012156">
    <property type="entry name" value="Cold_shock_CspA"/>
</dbReference>
<accession>A0A917CI71</accession>
<evidence type="ECO:0000313" key="2">
    <source>
        <dbReference type="EMBL" id="GGF86591.1"/>
    </source>
</evidence>
<organism evidence="2 3">
    <name type="scientific">Arenimonas maotaiensis</name>
    <dbReference type="NCBI Taxonomy" id="1446479"/>
    <lineage>
        <taxon>Bacteria</taxon>
        <taxon>Pseudomonadati</taxon>
        <taxon>Pseudomonadota</taxon>
        <taxon>Gammaproteobacteria</taxon>
        <taxon>Lysobacterales</taxon>
        <taxon>Lysobacteraceae</taxon>
        <taxon>Arenimonas</taxon>
    </lineage>
</organism>
<protein>
    <recommendedName>
        <fullName evidence="4">DUF1294 domain-containing protein</fullName>
    </recommendedName>
</protein>
<keyword evidence="3" id="KW-1185">Reference proteome</keyword>
<dbReference type="InterPro" id="IPR010718">
    <property type="entry name" value="DUF1294"/>
</dbReference>
<evidence type="ECO:0000313" key="3">
    <source>
        <dbReference type="Proteomes" id="UP000632858"/>
    </source>
</evidence>
<dbReference type="GO" id="GO:0003676">
    <property type="term" value="F:nucleic acid binding"/>
    <property type="evidence" value="ECO:0007669"/>
    <property type="project" value="InterPro"/>
</dbReference>
<dbReference type="EMBL" id="BMFO01000001">
    <property type="protein sequence ID" value="GGF86591.1"/>
    <property type="molecule type" value="Genomic_DNA"/>
</dbReference>